<organism evidence="3">
    <name type="scientific">Lotharella oceanica</name>
    <dbReference type="NCBI Taxonomy" id="641309"/>
    <lineage>
        <taxon>Eukaryota</taxon>
        <taxon>Sar</taxon>
        <taxon>Rhizaria</taxon>
        <taxon>Cercozoa</taxon>
        <taxon>Chlorarachniophyceae</taxon>
        <taxon>Lotharella</taxon>
    </lineage>
</organism>
<feature type="compositionally biased region" description="Acidic residues" evidence="1">
    <location>
        <begin position="34"/>
        <end position="47"/>
    </location>
</feature>
<dbReference type="AlphaFoldDB" id="A0A7S2TS83"/>
<keyword evidence="2" id="KW-0812">Transmembrane</keyword>
<sequence length="173" mass="19399">MKRLEAWEAEGTGILEPPPEPEHLFRPRDPSPLAEDEEGEDDVEMELLDARDDNSSMDSEMEAQLRREIKKMREMDEQKRRYEFTEDKHNESLPNGQQPVVSSLGIDRDKVFRVLCIVAAIFMAAMIIGGSFHSAPVDETTTSGLPGNSNSTTTVVPTIQPTPRAPERSGYLI</sequence>
<feature type="region of interest" description="Disordered" evidence="1">
    <location>
        <begin position="1"/>
        <end position="62"/>
    </location>
</feature>
<protein>
    <submittedName>
        <fullName evidence="3">Uncharacterized protein</fullName>
    </submittedName>
</protein>
<evidence type="ECO:0000256" key="2">
    <source>
        <dbReference type="SAM" id="Phobius"/>
    </source>
</evidence>
<feature type="transmembrane region" description="Helical" evidence="2">
    <location>
        <begin position="111"/>
        <end position="132"/>
    </location>
</feature>
<feature type="compositionally biased region" description="Basic and acidic residues" evidence="1">
    <location>
        <begin position="20"/>
        <end position="29"/>
    </location>
</feature>
<feature type="region of interest" description="Disordered" evidence="1">
    <location>
        <begin position="139"/>
        <end position="173"/>
    </location>
</feature>
<evidence type="ECO:0000313" key="3">
    <source>
        <dbReference type="EMBL" id="CAD9764809.1"/>
    </source>
</evidence>
<feature type="compositionally biased region" description="Polar residues" evidence="1">
    <location>
        <begin position="139"/>
        <end position="151"/>
    </location>
</feature>
<name>A0A7S2TS83_9EUKA</name>
<accession>A0A7S2TS83</accession>
<proteinExistence type="predicted"/>
<reference evidence="3" key="1">
    <citation type="submission" date="2021-01" db="EMBL/GenBank/DDBJ databases">
        <authorList>
            <person name="Corre E."/>
            <person name="Pelletier E."/>
            <person name="Niang G."/>
            <person name="Scheremetjew M."/>
            <person name="Finn R."/>
            <person name="Kale V."/>
            <person name="Holt S."/>
            <person name="Cochrane G."/>
            <person name="Meng A."/>
            <person name="Brown T."/>
            <person name="Cohen L."/>
        </authorList>
    </citation>
    <scope>NUCLEOTIDE SEQUENCE</scope>
    <source>
        <strain evidence="3">CCMP622</strain>
    </source>
</reference>
<evidence type="ECO:0000256" key="1">
    <source>
        <dbReference type="SAM" id="MobiDB-lite"/>
    </source>
</evidence>
<gene>
    <name evidence="3" type="ORF">LSP00402_LOCUS10344</name>
</gene>
<dbReference type="EMBL" id="HBHP01016679">
    <property type="protein sequence ID" value="CAD9764809.1"/>
    <property type="molecule type" value="Transcribed_RNA"/>
</dbReference>
<keyword evidence="2" id="KW-0472">Membrane</keyword>
<feature type="compositionally biased region" description="Low complexity" evidence="1">
    <location>
        <begin position="152"/>
        <end position="162"/>
    </location>
</feature>
<keyword evidence="2" id="KW-1133">Transmembrane helix</keyword>